<dbReference type="PANTHER" id="PTHR43130:SF3">
    <property type="entry name" value="HTH-TYPE TRANSCRIPTIONAL REGULATOR RV1931C"/>
    <property type="match status" value="1"/>
</dbReference>
<comment type="caution">
    <text evidence="5">The sequence shown here is derived from an EMBL/GenBank/DDBJ whole genome shotgun (WGS) entry which is preliminary data.</text>
</comment>
<feature type="domain" description="HTH araC/xylS-type" evidence="4">
    <location>
        <begin position="221"/>
        <end position="319"/>
    </location>
</feature>
<dbReference type="InterPro" id="IPR052158">
    <property type="entry name" value="INH-QAR"/>
</dbReference>
<evidence type="ECO:0000259" key="4">
    <source>
        <dbReference type="PROSITE" id="PS01124"/>
    </source>
</evidence>
<keyword evidence="3" id="KW-0804">Transcription</keyword>
<dbReference type="InterPro" id="IPR002818">
    <property type="entry name" value="DJ-1/PfpI"/>
</dbReference>
<gene>
    <name evidence="5" type="ORF">BES34_000640</name>
</gene>
<evidence type="ECO:0000256" key="1">
    <source>
        <dbReference type="ARBA" id="ARBA00023015"/>
    </source>
</evidence>
<dbReference type="CDD" id="cd03138">
    <property type="entry name" value="GATase1_AraC_2"/>
    <property type="match status" value="1"/>
</dbReference>
<keyword evidence="1" id="KW-0805">Transcription regulation</keyword>
<evidence type="ECO:0000256" key="2">
    <source>
        <dbReference type="ARBA" id="ARBA00023125"/>
    </source>
</evidence>
<accession>A0ABX4YNI9</accession>
<evidence type="ECO:0000256" key="3">
    <source>
        <dbReference type="ARBA" id="ARBA00023163"/>
    </source>
</evidence>
<evidence type="ECO:0000313" key="6">
    <source>
        <dbReference type="Proteomes" id="UP000094669"/>
    </source>
</evidence>
<protein>
    <submittedName>
        <fullName evidence="5">AraC family transcriptional regulator</fullName>
    </submittedName>
</protein>
<dbReference type="Proteomes" id="UP000094669">
    <property type="component" value="Unassembled WGS sequence"/>
</dbReference>
<dbReference type="InterPro" id="IPR009057">
    <property type="entry name" value="Homeodomain-like_sf"/>
</dbReference>
<dbReference type="Pfam" id="PF01965">
    <property type="entry name" value="DJ-1_PfpI"/>
    <property type="match status" value="1"/>
</dbReference>
<dbReference type="Gene3D" id="3.40.50.880">
    <property type="match status" value="1"/>
</dbReference>
<proteinExistence type="predicted"/>
<dbReference type="SUPFAM" id="SSF46689">
    <property type="entry name" value="Homeodomain-like"/>
    <property type="match status" value="2"/>
</dbReference>
<organism evidence="5 6">
    <name type="scientific">Leptospira inadai serovar Lyme</name>
    <dbReference type="NCBI Taxonomy" id="293084"/>
    <lineage>
        <taxon>Bacteria</taxon>
        <taxon>Pseudomonadati</taxon>
        <taxon>Spirochaetota</taxon>
        <taxon>Spirochaetia</taxon>
        <taxon>Leptospirales</taxon>
        <taxon>Leptospiraceae</taxon>
        <taxon>Leptospira</taxon>
    </lineage>
</organism>
<keyword evidence="6" id="KW-1185">Reference proteome</keyword>
<dbReference type="PROSITE" id="PS01124">
    <property type="entry name" value="HTH_ARAC_FAMILY_2"/>
    <property type="match status" value="1"/>
</dbReference>
<evidence type="ECO:0000313" key="5">
    <source>
        <dbReference type="EMBL" id="PNV76828.1"/>
    </source>
</evidence>
<dbReference type="EMBL" id="MCRM02000001">
    <property type="protein sequence ID" value="PNV76828.1"/>
    <property type="molecule type" value="Genomic_DNA"/>
</dbReference>
<dbReference type="PANTHER" id="PTHR43130">
    <property type="entry name" value="ARAC-FAMILY TRANSCRIPTIONAL REGULATOR"/>
    <property type="match status" value="1"/>
</dbReference>
<name>A0ABX4YNI9_9LEPT</name>
<sequence length="332" mass="37580">MPNMDVLILLIPDSPASVITGLFEFFEFAGIDMENRRKPRICRVRTAAMQSEPVQLHGSVQIKPDLIGRCEKVDLVIIPAIGPNVANVKRRCRLEIEWIKEMASRENRIASVCSGAFLLASTGLLDGRRATTHWVFAPLFRRMFPSVYLDVDRLVIDQGRFLTSGGSNAFYDLGLHVLEQSLGRDIALKCARHFLLDSDRISQTPFMVFAAQKHHDDSSVAEAQTILEAEFASSISMETLAGRVGLSPRTLKRRFKQATGDSLSTYLQRLRIEWARRRLEETGDSIEEISYAVGYENVGFFRLLFKRYTGNTPFEHRRKNSLKIFPANAPRS</sequence>
<dbReference type="PROSITE" id="PS00041">
    <property type="entry name" value="HTH_ARAC_FAMILY_1"/>
    <property type="match status" value="1"/>
</dbReference>
<reference evidence="5" key="1">
    <citation type="submission" date="2018-01" db="EMBL/GenBank/DDBJ databases">
        <title>Genomic characterization of Leptospira inadai serogroup Lyme isolated from captured rat in Brazil and comparative analysis with human reference strain.</title>
        <authorList>
            <person name="Moreno L.Z."/>
            <person name="Loureiro A.P."/>
            <person name="Miraglia F."/>
            <person name="Kremer F.S."/>
            <person name="Eslabao M.R."/>
            <person name="Dellagostin O.A."/>
            <person name="Lilenbaum W."/>
            <person name="Moreno A.M."/>
        </authorList>
    </citation>
    <scope>NUCLEOTIDE SEQUENCE [LARGE SCALE GENOMIC DNA]</scope>
    <source>
        <strain evidence="5">M34/99</strain>
    </source>
</reference>
<dbReference type="InterPro" id="IPR018060">
    <property type="entry name" value="HTH_AraC"/>
</dbReference>
<dbReference type="InterPro" id="IPR029062">
    <property type="entry name" value="Class_I_gatase-like"/>
</dbReference>
<dbReference type="SMART" id="SM00342">
    <property type="entry name" value="HTH_ARAC"/>
    <property type="match status" value="1"/>
</dbReference>
<dbReference type="Gene3D" id="1.10.10.60">
    <property type="entry name" value="Homeodomain-like"/>
    <property type="match status" value="2"/>
</dbReference>
<keyword evidence="2" id="KW-0238">DNA-binding</keyword>
<dbReference type="Pfam" id="PF12833">
    <property type="entry name" value="HTH_18"/>
    <property type="match status" value="1"/>
</dbReference>
<dbReference type="InterPro" id="IPR018062">
    <property type="entry name" value="HTH_AraC-typ_CS"/>
</dbReference>
<dbReference type="SUPFAM" id="SSF52317">
    <property type="entry name" value="Class I glutamine amidotransferase-like"/>
    <property type="match status" value="1"/>
</dbReference>